<comment type="caution">
    <text evidence="2">The sequence shown here is derived from an EMBL/GenBank/DDBJ whole genome shotgun (WGS) entry which is preliminary data.</text>
</comment>
<evidence type="ECO:0000256" key="1">
    <source>
        <dbReference type="SAM" id="SignalP"/>
    </source>
</evidence>
<feature type="chain" id="PRO_5013634919" evidence="1">
    <location>
        <begin position="27"/>
        <end position="360"/>
    </location>
</feature>
<gene>
    <name evidence="2" type="ORF">COU35_01475</name>
</gene>
<dbReference type="Proteomes" id="UP000230154">
    <property type="component" value="Unassembled WGS sequence"/>
</dbReference>
<feature type="signal peptide" evidence="1">
    <location>
        <begin position="1"/>
        <end position="26"/>
    </location>
</feature>
<organism evidence="2 3">
    <name type="scientific">Candidatus Magasanikbacteria bacterium CG10_big_fil_rev_8_21_14_0_10_47_10</name>
    <dbReference type="NCBI Taxonomy" id="1974652"/>
    <lineage>
        <taxon>Bacteria</taxon>
        <taxon>Candidatus Magasanikiibacteriota</taxon>
    </lineage>
</organism>
<evidence type="ECO:0000313" key="2">
    <source>
        <dbReference type="EMBL" id="PIR74631.1"/>
    </source>
</evidence>
<keyword evidence="1" id="KW-0732">Signal</keyword>
<dbReference type="AlphaFoldDB" id="A0A2H0TR55"/>
<evidence type="ECO:0000313" key="3">
    <source>
        <dbReference type="Proteomes" id="UP000230154"/>
    </source>
</evidence>
<sequence length="360" mass="36640">MKAMKKHCARVICVMMTLFWVFPANGTMTGGAYEISGDTFSVIDGAFQTGGNYQLTGNIEQTAVGTKVSIPATGSVTFTGDIFGGEEILISDGLHSVKFFINNWAGSLNAQCLSGAGGFPPPVGDTPPCDNISVDVGGGNNTPALAAARLAESISSSNHNLGVAVTSVAGGTVYLQNVISAGTLGNVAMTEIGDSGDVITLVGMSGGNNPGYELRGGFQAMEQGIIGVSLNESSIALGELSAASVATGTVVASVTTTAPTGYSLTMQDDGNLRSGANDINDVTDGSVTAGSEEYGFITAGQDAVILSDTAITTSDRTIAKRTIPTSGIQTTIQFRASLDSTQTKQGTYSHAIVFSSTVNP</sequence>
<dbReference type="EMBL" id="PFCB01000014">
    <property type="protein sequence ID" value="PIR74631.1"/>
    <property type="molecule type" value="Genomic_DNA"/>
</dbReference>
<protein>
    <submittedName>
        <fullName evidence="2">Uncharacterized protein</fullName>
    </submittedName>
</protein>
<name>A0A2H0TR55_9BACT</name>
<proteinExistence type="predicted"/>
<accession>A0A2H0TR55</accession>
<reference evidence="3" key="1">
    <citation type="submission" date="2017-09" db="EMBL/GenBank/DDBJ databases">
        <title>Depth-based differentiation of microbial function through sediment-hosted aquifers and enrichment of novel symbionts in the deep terrestrial subsurface.</title>
        <authorList>
            <person name="Probst A.J."/>
            <person name="Ladd B."/>
            <person name="Jarett J.K."/>
            <person name="Geller-Mcgrath D.E."/>
            <person name="Sieber C.M.K."/>
            <person name="Emerson J.B."/>
            <person name="Anantharaman K."/>
            <person name="Thomas B.C."/>
            <person name="Malmstrom R."/>
            <person name="Stieglmeier M."/>
            <person name="Klingl A."/>
            <person name="Woyke T."/>
            <person name="Ryan C.M."/>
            <person name="Banfield J.F."/>
        </authorList>
    </citation>
    <scope>NUCLEOTIDE SEQUENCE [LARGE SCALE GENOMIC DNA]</scope>
</reference>